<feature type="region of interest" description="Disordered" evidence="1">
    <location>
        <begin position="1"/>
        <end position="82"/>
    </location>
</feature>
<dbReference type="AlphaFoldDB" id="A0AAD8RWL5"/>
<dbReference type="SUPFAM" id="SSF81383">
    <property type="entry name" value="F-box domain"/>
    <property type="match status" value="1"/>
</dbReference>
<protein>
    <recommendedName>
        <fullName evidence="2">F-box domain-containing protein</fullName>
    </recommendedName>
</protein>
<dbReference type="CDD" id="cd09917">
    <property type="entry name" value="F-box_SF"/>
    <property type="match status" value="1"/>
</dbReference>
<organism evidence="3 4">
    <name type="scientific">Lolium multiflorum</name>
    <name type="common">Italian ryegrass</name>
    <name type="synonym">Lolium perenne subsp. multiflorum</name>
    <dbReference type="NCBI Taxonomy" id="4521"/>
    <lineage>
        <taxon>Eukaryota</taxon>
        <taxon>Viridiplantae</taxon>
        <taxon>Streptophyta</taxon>
        <taxon>Embryophyta</taxon>
        <taxon>Tracheophyta</taxon>
        <taxon>Spermatophyta</taxon>
        <taxon>Magnoliopsida</taxon>
        <taxon>Liliopsida</taxon>
        <taxon>Poales</taxon>
        <taxon>Poaceae</taxon>
        <taxon>BOP clade</taxon>
        <taxon>Pooideae</taxon>
        <taxon>Poodae</taxon>
        <taxon>Poeae</taxon>
        <taxon>Poeae Chloroplast Group 2 (Poeae type)</taxon>
        <taxon>Loliodinae</taxon>
        <taxon>Loliinae</taxon>
        <taxon>Lolium</taxon>
    </lineage>
</organism>
<name>A0AAD8RWL5_LOLMU</name>
<evidence type="ECO:0000313" key="3">
    <source>
        <dbReference type="EMBL" id="KAK1632024.1"/>
    </source>
</evidence>
<accession>A0AAD8RWL5</accession>
<feature type="region of interest" description="Disordered" evidence="1">
    <location>
        <begin position="100"/>
        <end position="120"/>
    </location>
</feature>
<gene>
    <name evidence="3" type="ORF">QYE76_006339</name>
</gene>
<comment type="caution">
    <text evidence="3">The sequence shown here is derived from an EMBL/GenBank/DDBJ whole genome shotgun (WGS) entry which is preliminary data.</text>
</comment>
<dbReference type="Proteomes" id="UP001231189">
    <property type="component" value="Unassembled WGS sequence"/>
</dbReference>
<dbReference type="Pfam" id="PF12937">
    <property type="entry name" value="F-box-like"/>
    <property type="match status" value="1"/>
</dbReference>
<keyword evidence="4" id="KW-1185">Reference proteome</keyword>
<dbReference type="PANTHER" id="PTHR33110:SF79">
    <property type="entry name" value="OS12G0155900 PROTEIN"/>
    <property type="match status" value="1"/>
</dbReference>
<feature type="compositionally biased region" description="Low complexity" evidence="1">
    <location>
        <begin position="1"/>
        <end position="13"/>
    </location>
</feature>
<dbReference type="InterPro" id="IPR001810">
    <property type="entry name" value="F-box_dom"/>
</dbReference>
<dbReference type="Gene3D" id="1.20.1280.50">
    <property type="match status" value="1"/>
</dbReference>
<evidence type="ECO:0000313" key="4">
    <source>
        <dbReference type="Proteomes" id="UP001231189"/>
    </source>
</evidence>
<sequence>MVAPASVTASVSAIDKDFSRPPKTHGPGHSVMLRQPRRPPTRATTVTQPPPPSHRGPLTKTDKTDRNHPEPRGAWTAAMREDATSTASCEINLIMGARPSKARAPAATPSPPPEASSGSSLWSELPRELAGLVLRRLLSLADRVRFGSVCRHWRDAAWQQASLLPPVLPWTITLFNTGIVQTIPDGEVHRLCSGKPAFCSCSSKSWLLMIGSDDDTVSRHFLENPVSGATTTTGQSFELARVATAQDISRTAPLRNHAQCRFVASSPRLRATTPSSPLPSNVGMPSCRCGPLSLSGFRSVLARLSDTFYNKLRAISFRLCLGTYETWRHGTSAAWGAI</sequence>
<evidence type="ECO:0000259" key="2">
    <source>
        <dbReference type="Pfam" id="PF12937"/>
    </source>
</evidence>
<feature type="compositionally biased region" description="Basic and acidic residues" evidence="1">
    <location>
        <begin position="60"/>
        <end position="71"/>
    </location>
</feature>
<dbReference type="EMBL" id="JAUUTY010000005">
    <property type="protein sequence ID" value="KAK1632024.1"/>
    <property type="molecule type" value="Genomic_DNA"/>
</dbReference>
<feature type="domain" description="F-box" evidence="2">
    <location>
        <begin position="122"/>
        <end position="159"/>
    </location>
</feature>
<proteinExistence type="predicted"/>
<dbReference type="PANTHER" id="PTHR33110">
    <property type="entry name" value="F-BOX/KELCH-REPEAT PROTEIN-RELATED"/>
    <property type="match status" value="1"/>
</dbReference>
<dbReference type="InterPro" id="IPR036047">
    <property type="entry name" value="F-box-like_dom_sf"/>
</dbReference>
<reference evidence="3" key="1">
    <citation type="submission" date="2023-07" db="EMBL/GenBank/DDBJ databases">
        <title>A chromosome-level genome assembly of Lolium multiflorum.</title>
        <authorList>
            <person name="Chen Y."/>
            <person name="Copetti D."/>
            <person name="Kolliker R."/>
            <person name="Studer B."/>
        </authorList>
    </citation>
    <scope>NUCLEOTIDE SEQUENCE</scope>
    <source>
        <strain evidence="3">02402/16</strain>
        <tissue evidence="3">Leaf</tissue>
    </source>
</reference>
<evidence type="ECO:0000256" key="1">
    <source>
        <dbReference type="SAM" id="MobiDB-lite"/>
    </source>
</evidence>